<protein>
    <submittedName>
        <fullName evidence="1">Uncharacterized protein</fullName>
    </submittedName>
</protein>
<reference evidence="1 2" key="1">
    <citation type="journal article" date="2018" name="Sci. Rep.">
        <title>Genomic signatures of local adaptation to the degree of environmental predictability in rotifers.</title>
        <authorList>
            <person name="Franch-Gras L."/>
            <person name="Hahn C."/>
            <person name="Garcia-Roger E.M."/>
            <person name="Carmona M.J."/>
            <person name="Serra M."/>
            <person name="Gomez A."/>
        </authorList>
    </citation>
    <scope>NUCLEOTIDE SEQUENCE [LARGE SCALE GENOMIC DNA]</scope>
    <source>
        <strain evidence="1">HYR1</strain>
    </source>
</reference>
<gene>
    <name evidence="1" type="ORF">BpHYR1_043521</name>
</gene>
<comment type="caution">
    <text evidence="1">The sequence shown here is derived from an EMBL/GenBank/DDBJ whole genome shotgun (WGS) entry which is preliminary data.</text>
</comment>
<keyword evidence="2" id="KW-1185">Reference proteome</keyword>
<dbReference type="AlphaFoldDB" id="A0A3M7Q948"/>
<sequence>MKKHFLNPLIIDFYINNVLTDSLFLRFFISKFILQSFQNKRYFNRYSIDKDTSLLINLGTLTLTLIRFVC</sequence>
<evidence type="ECO:0000313" key="1">
    <source>
        <dbReference type="EMBL" id="RNA07977.1"/>
    </source>
</evidence>
<name>A0A3M7Q948_BRAPC</name>
<proteinExistence type="predicted"/>
<dbReference type="Proteomes" id="UP000276133">
    <property type="component" value="Unassembled WGS sequence"/>
</dbReference>
<organism evidence="1 2">
    <name type="scientific">Brachionus plicatilis</name>
    <name type="common">Marine rotifer</name>
    <name type="synonym">Brachionus muelleri</name>
    <dbReference type="NCBI Taxonomy" id="10195"/>
    <lineage>
        <taxon>Eukaryota</taxon>
        <taxon>Metazoa</taxon>
        <taxon>Spiralia</taxon>
        <taxon>Gnathifera</taxon>
        <taxon>Rotifera</taxon>
        <taxon>Eurotatoria</taxon>
        <taxon>Monogononta</taxon>
        <taxon>Pseudotrocha</taxon>
        <taxon>Ploima</taxon>
        <taxon>Brachionidae</taxon>
        <taxon>Brachionus</taxon>
    </lineage>
</organism>
<dbReference type="EMBL" id="REGN01006887">
    <property type="protein sequence ID" value="RNA07977.1"/>
    <property type="molecule type" value="Genomic_DNA"/>
</dbReference>
<evidence type="ECO:0000313" key="2">
    <source>
        <dbReference type="Proteomes" id="UP000276133"/>
    </source>
</evidence>
<accession>A0A3M7Q948</accession>